<dbReference type="InterPro" id="IPR043502">
    <property type="entry name" value="DNA/RNA_pol_sf"/>
</dbReference>
<comment type="caution">
    <text evidence="2">The sequence shown here is derived from an EMBL/GenBank/DDBJ whole genome shotgun (WGS) entry which is preliminary data.</text>
</comment>
<evidence type="ECO:0000313" key="2">
    <source>
        <dbReference type="EMBL" id="GEX23297.1"/>
    </source>
</evidence>
<feature type="non-terminal residue" evidence="2">
    <location>
        <position position="1"/>
    </location>
</feature>
<protein>
    <submittedName>
        <fullName evidence="2">RNA-directed DNA polymerase, eukaryota, reverse transcriptase zinc-binding domain protein</fullName>
    </submittedName>
</protein>
<evidence type="ECO:0000259" key="1">
    <source>
        <dbReference type="Pfam" id="PF00078"/>
    </source>
</evidence>
<sequence>IETICCEDDSRVEGDLVNARFVRHFQNFLGTTFPVSPMSSMGDIVKLKLSEAKAIDMIKDVRRILGEINATLIALVPKIDTPNKVSDFRPIACCNVLYKCISKIITNRIKEGLSKVASLNQSAFIPGRHIKDNILITQELLKGYNRKNGAKRCAMKIDIQKAYDTISWEFLKEDMLMVGFHETMMHWIMTCITYTSFYMILWSCVMGDTESLKVVKNSLDDFSSVSGLFPNLSKNSCGTLVGLQKGKENVAWKNVYKPKEQGGLGFEGRCKWADKWSNKYLELFKIEMPILSHKKYKAVWICEAHLAPTQPTQVNKITTSCEICSGPHDTQYCLEDPEQAFVEYASLRTDEAGDARLSKFEADFKQQHNEMTNKIDTLLKAITSRIAGALPSDTVKNPKLSTSPVLSARSYPKIDPQCISYPSTSINANKAHSKEANISQTSLLRPEMEIETQ</sequence>
<dbReference type="GO" id="GO:0003964">
    <property type="term" value="F:RNA-directed DNA polymerase activity"/>
    <property type="evidence" value="ECO:0007669"/>
    <property type="project" value="UniProtKB-KW"/>
</dbReference>
<gene>
    <name evidence="2" type="ORF">Tci_295272</name>
</gene>
<dbReference type="InterPro" id="IPR052343">
    <property type="entry name" value="Retrotransposon-Effector_Assoc"/>
</dbReference>
<accession>A0A699H1N5</accession>
<dbReference type="PANTHER" id="PTHR46890">
    <property type="entry name" value="NON-LTR RETROLELEMENT REVERSE TRANSCRIPTASE-LIKE PROTEIN-RELATED"/>
    <property type="match status" value="1"/>
</dbReference>
<organism evidence="2">
    <name type="scientific">Tanacetum cinerariifolium</name>
    <name type="common">Dalmatian daisy</name>
    <name type="synonym">Chrysanthemum cinerariifolium</name>
    <dbReference type="NCBI Taxonomy" id="118510"/>
    <lineage>
        <taxon>Eukaryota</taxon>
        <taxon>Viridiplantae</taxon>
        <taxon>Streptophyta</taxon>
        <taxon>Embryophyta</taxon>
        <taxon>Tracheophyta</taxon>
        <taxon>Spermatophyta</taxon>
        <taxon>Magnoliopsida</taxon>
        <taxon>eudicotyledons</taxon>
        <taxon>Gunneridae</taxon>
        <taxon>Pentapetalae</taxon>
        <taxon>asterids</taxon>
        <taxon>campanulids</taxon>
        <taxon>Asterales</taxon>
        <taxon>Asteraceae</taxon>
        <taxon>Asteroideae</taxon>
        <taxon>Anthemideae</taxon>
        <taxon>Anthemidinae</taxon>
        <taxon>Tanacetum</taxon>
    </lineage>
</organism>
<dbReference type="EMBL" id="BKCJ010096629">
    <property type="protein sequence ID" value="GEX23297.1"/>
    <property type="molecule type" value="Genomic_DNA"/>
</dbReference>
<keyword evidence="2" id="KW-0808">Transferase</keyword>
<dbReference type="AlphaFoldDB" id="A0A699H1N5"/>
<name>A0A699H1N5_TANCI</name>
<keyword evidence="2" id="KW-0695">RNA-directed DNA polymerase</keyword>
<proteinExistence type="predicted"/>
<reference evidence="2" key="1">
    <citation type="journal article" date="2019" name="Sci. Rep.">
        <title>Draft genome of Tanacetum cinerariifolium, the natural source of mosquito coil.</title>
        <authorList>
            <person name="Yamashiro T."/>
            <person name="Shiraishi A."/>
            <person name="Satake H."/>
            <person name="Nakayama K."/>
        </authorList>
    </citation>
    <scope>NUCLEOTIDE SEQUENCE</scope>
</reference>
<dbReference type="SUPFAM" id="SSF56672">
    <property type="entry name" value="DNA/RNA polymerases"/>
    <property type="match status" value="1"/>
</dbReference>
<dbReference type="Pfam" id="PF00078">
    <property type="entry name" value="RVT_1"/>
    <property type="match status" value="1"/>
</dbReference>
<feature type="domain" description="Reverse transcriptase" evidence="1">
    <location>
        <begin position="83"/>
        <end position="196"/>
    </location>
</feature>
<keyword evidence="2" id="KW-0548">Nucleotidyltransferase</keyword>
<dbReference type="CDD" id="cd01650">
    <property type="entry name" value="RT_nLTR_like"/>
    <property type="match status" value="1"/>
</dbReference>
<dbReference type="InterPro" id="IPR000477">
    <property type="entry name" value="RT_dom"/>
</dbReference>
<dbReference type="PANTHER" id="PTHR46890:SF48">
    <property type="entry name" value="RNA-DIRECTED DNA POLYMERASE"/>
    <property type="match status" value="1"/>
</dbReference>